<dbReference type="Gene3D" id="3.90.1170.40">
    <property type="entry name" value="Molybdopterin biosynthesis MoaE subunit"/>
    <property type="match status" value="1"/>
</dbReference>
<dbReference type="CDD" id="cd00756">
    <property type="entry name" value="MoaE"/>
    <property type="match status" value="1"/>
</dbReference>
<keyword evidence="1" id="KW-0808">Transferase</keyword>
<dbReference type="RefSeq" id="WP_209590654.1">
    <property type="nucleotide sequence ID" value="NZ_JAGGMU010000001.1"/>
</dbReference>
<dbReference type="GO" id="GO:0030366">
    <property type="term" value="F:molybdopterin synthase activity"/>
    <property type="evidence" value="ECO:0007669"/>
    <property type="project" value="UniProtKB-EC"/>
</dbReference>
<evidence type="ECO:0000313" key="2">
    <source>
        <dbReference type="Proteomes" id="UP000740329"/>
    </source>
</evidence>
<dbReference type="InterPro" id="IPR036563">
    <property type="entry name" value="MoaE_sf"/>
</dbReference>
<reference evidence="1" key="1">
    <citation type="submission" date="2021-03" db="EMBL/GenBank/DDBJ databases">
        <title>Genomic Encyclopedia of Type Strains, Phase IV (KMG-V): Genome sequencing to study the core and pangenomes of soil and plant-associated prokaryotes.</title>
        <authorList>
            <person name="Whitman W."/>
        </authorList>
    </citation>
    <scope>NUCLEOTIDE SEQUENCE</scope>
    <source>
        <strain evidence="1">C4</strain>
    </source>
</reference>
<protein>
    <submittedName>
        <fullName evidence="1">Molybdopterin synthase catalytic subunit</fullName>
        <ecNumber evidence="1">2.8.1.12</ecNumber>
    </submittedName>
</protein>
<proteinExistence type="predicted"/>
<dbReference type="InterPro" id="IPR003448">
    <property type="entry name" value="Mopterin_biosynth_MoaE"/>
</dbReference>
<sequence>MIRVSEENFNTDLEVKKMLEKHPEIGGLVNFIGVVRNVGYKDGDEKEVDKLDFEGYIPMATKKLEELANKAMEQFKIIDVTMIHRIGTLKVGENIVLIVVGASHRKEAFLACEFLIDKLKEEVPIWKKEFAKDGSYWVEQH</sequence>
<accession>A0A8J7S0L6</accession>
<name>A0A8J7S0L6_METVO</name>
<dbReference type="OrthoDB" id="45235at2157"/>
<dbReference type="PANTHER" id="PTHR23404">
    <property type="entry name" value="MOLYBDOPTERIN SYNTHASE RELATED"/>
    <property type="match status" value="1"/>
</dbReference>
<comment type="caution">
    <text evidence="1">The sequence shown here is derived from an EMBL/GenBank/DDBJ whole genome shotgun (WGS) entry which is preliminary data.</text>
</comment>
<evidence type="ECO:0000313" key="1">
    <source>
        <dbReference type="EMBL" id="MBP2201200.1"/>
    </source>
</evidence>
<organism evidence="1 2">
    <name type="scientific">Methanococcus voltae</name>
    <dbReference type="NCBI Taxonomy" id="2188"/>
    <lineage>
        <taxon>Archaea</taxon>
        <taxon>Methanobacteriati</taxon>
        <taxon>Methanobacteriota</taxon>
        <taxon>Methanomada group</taxon>
        <taxon>Methanococci</taxon>
        <taxon>Methanococcales</taxon>
        <taxon>Methanococcaceae</taxon>
        <taxon>Methanococcus</taxon>
    </lineage>
</organism>
<dbReference type="SUPFAM" id="SSF54690">
    <property type="entry name" value="Molybdopterin synthase subunit MoaE"/>
    <property type="match status" value="1"/>
</dbReference>
<dbReference type="Proteomes" id="UP000740329">
    <property type="component" value="Unassembled WGS sequence"/>
</dbReference>
<dbReference type="EC" id="2.8.1.12" evidence="1"/>
<gene>
    <name evidence="1" type="ORF">J3E07_000598</name>
</gene>
<dbReference type="EMBL" id="JAGGMV010000001">
    <property type="protein sequence ID" value="MBP2201200.1"/>
    <property type="molecule type" value="Genomic_DNA"/>
</dbReference>
<dbReference type="Pfam" id="PF02391">
    <property type="entry name" value="MoaE"/>
    <property type="match status" value="1"/>
</dbReference>
<dbReference type="GO" id="GO:0006777">
    <property type="term" value="P:Mo-molybdopterin cofactor biosynthetic process"/>
    <property type="evidence" value="ECO:0007669"/>
    <property type="project" value="InterPro"/>
</dbReference>
<dbReference type="AlphaFoldDB" id="A0A8J7S0L6"/>